<dbReference type="AlphaFoldDB" id="A0AB34JQZ8"/>
<dbReference type="GO" id="GO:0005576">
    <property type="term" value="C:extracellular region"/>
    <property type="evidence" value="ECO:0007669"/>
    <property type="project" value="TreeGrafter"/>
</dbReference>
<dbReference type="PROSITE" id="PS00530">
    <property type="entry name" value="RNASE_T2_1"/>
    <property type="match status" value="1"/>
</dbReference>
<protein>
    <submittedName>
        <fullName evidence="3">Uncharacterized protein</fullName>
    </submittedName>
</protein>
<dbReference type="InterPro" id="IPR033130">
    <property type="entry name" value="RNase_T2_His_AS_2"/>
</dbReference>
<dbReference type="EMBL" id="JBGBPQ010000006">
    <property type="protein sequence ID" value="KAL1523192.1"/>
    <property type="molecule type" value="Genomic_DNA"/>
</dbReference>
<dbReference type="Gene3D" id="3.90.730.10">
    <property type="entry name" value="Ribonuclease T2-like"/>
    <property type="match status" value="1"/>
</dbReference>
<sequence>MPEPGDFDVYLLAQSWSPHFCCTNSDRCTTVPWAFSAKHLSLHGLWPGYATPHGGETFPSSCSVKAQLVAETMPREYIDLAPSFGKWNPEKHRAEVGDLAKHEWKKHGTCSGLTPDQYWSEALRAMQSLPGDRGTPQIIVNNVGASVPVASLRSTYPKQVAIRMDKQCRLSEITSCWEKLPDGRVGEQIDCPAHVMKGRNNTVCSSALITALGQCLAADTNKRKR</sequence>
<dbReference type="InterPro" id="IPR036430">
    <property type="entry name" value="RNase_T2-like_sf"/>
</dbReference>
<dbReference type="SUPFAM" id="SSF55895">
    <property type="entry name" value="Ribonuclease Rh-like"/>
    <property type="match status" value="1"/>
</dbReference>
<dbReference type="PANTHER" id="PTHR11240">
    <property type="entry name" value="RIBONUCLEASE T2"/>
    <property type="match status" value="1"/>
</dbReference>
<evidence type="ECO:0000256" key="2">
    <source>
        <dbReference type="RuleBase" id="RU004328"/>
    </source>
</evidence>
<dbReference type="InterPro" id="IPR001568">
    <property type="entry name" value="RNase_T2-like"/>
</dbReference>
<reference evidence="3 4" key="1">
    <citation type="journal article" date="2024" name="Science">
        <title>Giant polyketide synthase enzymes in the biosynthesis of giant marine polyether toxins.</title>
        <authorList>
            <person name="Fallon T.R."/>
            <person name="Shende V.V."/>
            <person name="Wierzbicki I.H."/>
            <person name="Pendleton A.L."/>
            <person name="Watervoot N.F."/>
            <person name="Auber R.P."/>
            <person name="Gonzalez D.J."/>
            <person name="Wisecaver J.H."/>
            <person name="Moore B.S."/>
        </authorList>
    </citation>
    <scope>NUCLEOTIDE SEQUENCE [LARGE SCALE GENOMIC DNA]</scope>
    <source>
        <strain evidence="3 4">12B1</strain>
    </source>
</reference>
<comment type="similarity">
    <text evidence="1 2">Belongs to the RNase T2 family.</text>
</comment>
<organism evidence="3 4">
    <name type="scientific">Prymnesium parvum</name>
    <name type="common">Toxic golden alga</name>
    <dbReference type="NCBI Taxonomy" id="97485"/>
    <lineage>
        <taxon>Eukaryota</taxon>
        <taxon>Haptista</taxon>
        <taxon>Haptophyta</taxon>
        <taxon>Prymnesiophyceae</taxon>
        <taxon>Prymnesiales</taxon>
        <taxon>Prymnesiaceae</taxon>
        <taxon>Prymnesium</taxon>
    </lineage>
</organism>
<dbReference type="PANTHER" id="PTHR11240:SF22">
    <property type="entry name" value="RIBONUCLEASE T2"/>
    <property type="match status" value="1"/>
</dbReference>
<dbReference type="Proteomes" id="UP001515480">
    <property type="component" value="Unassembled WGS sequence"/>
</dbReference>
<keyword evidence="4" id="KW-1185">Reference proteome</keyword>
<dbReference type="InterPro" id="IPR018188">
    <property type="entry name" value="RNase_T2_His_AS_1"/>
</dbReference>
<evidence type="ECO:0000256" key="1">
    <source>
        <dbReference type="ARBA" id="ARBA00007469"/>
    </source>
</evidence>
<accession>A0AB34JQZ8</accession>
<dbReference type="GO" id="GO:0006401">
    <property type="term" value="P:RNA catabolic process"/>
    <property type="evidence" value="ECO:0007669"/>
    <property type="project" value="TreeGrafter"/>
</dbReference>
<dbReference type="Pfam" id="PF00445">
    <property type="entry name" value="Ribonuclease_T2"/>
    <property type="match status" value="1"/>
</dbReference>
<dbReference type="GO" id="GO:0033897">
    <property type="term" value="F:ribonuclease T2 activity"/>
    <property type="evidence" value="ECO:0007669"/>
    <property type="project" value="InterPro"/>
</dbReference>
<evidence type="ECO:0000313" key="3">
    <source>
        <dbReference type="EMBL" id="KAL1523192.1"/>
    </source>
</evidence>
<evidence type="ECO:0000313" key="4">
    <source>
        <dbReference type="Proteomes" id="UP001515480"/>
    </source>
</evidence>
<dbReference type="PROSITE" id="PS00531">
    <property type="entry name" value="RNASE_T2_2"/>
    <property type="match status" value="1"/>
</dbReference>
<comment type="caution">
    <text evidence="3">The sequence shown here is derived from an EMBL/GenBank/DDBJ whole genome shotgun (WGS) entry which is preliminary data.</text>
</comment>
<proteinExistence type="inferred from homology"/>
<dbReference type="GO" id="GO:0003723">
    <property type="term" value="F:RNA binding"/>
    <property type="evidence" value="ECO:0007669"/>
    <property type="project" value="InterPro"/>
</dbReference>
<name>A0AB34JQZ8_PRYPA</name>
<gene>
    <name evidence="3" type="ORF">AB1Y20_018145</name>
</gene>